<reference evidence="12 13" key="1">
    <citation type="submission" date="2019-03" db="EMBL/GenBank/DDBJ databases">
        <title>Genomic Encyclopedia of Type Strains, Phase IV (KMG-IV): sequencing the most valuable type-strain genomes for metagenomic binning, comparative biology and taxonomic classification.</title>
        <authorList>
            <person name="Goeker M."/>
        </authorList>
    </citation>
    <scope>NUCLEOTIDE SEQUENCE [LARGE SCALE GENOMIC DNA]</scope>
    <source>
        <strain evidence="12 13">DSM 25903</strain>
    </source>
</reference>
<evidence type="ECO:0000256" key="5">
    <source>
        <dbReference type="ARBA" id="ARBA00039147"/>
    </source>
</evidence>
<feature type="binding site" evidence="8">
    <location>
        <position position="276"/>
    </location>
    <ligand>
        <name>glycerol</name>
        <dbReference type="ChEBI" id="CHEBI:17754"/>
    </ligand>
</feature>
<keyword evidence="1 8" id="KW-0479">Metal-binding</keyword>
<gene>
    <name evidence="12" type="ORF">EV668_3493</name>
</gene>
<dbReference type="Pfam" id="PF00465">
    <property type="entry name" value="Fe-ADH"/>
    <property type="match status" value="1"/>
</dbReference>
<evidence type="ECO:0000256" key="1">
    <source>
        <dbReference type="ARBA" id="ARBA00022723"/>
    </source>
</evidence>
<comment type="caution">
    <text evidence="12">The sequence shown here is derived from an EMBL/GenBank/DDBJ whole genome shotgun (WGS) entry which is preliminary data.</text>
</comment>
<accession>A0A4R7BTD7</accession>
<evidence type="ECO:0000256" key="2">
    <source>
        <dbReference type="ARBA" id="ARBA00023002"/>
    </source>
</evidence>
<proteinExistence type="predicted"/>
<feature type="binding site" evidence="9">
    <location>
        <position position="126"/>
    </location>
    <ligand>
        <name>glycerol</name>
        <dbReference type="ChEBI" id="CHEBI:17754"/>
    </ligand>
</feature>
<evidence type="ECO:0000256" key="9">
    <source>
        <dbReference type="PIRSR" id="PIRSR000112-2"/>
    </source>
</evidence>
<keyword evidence="13" id="KW-1185">Reference proteome</keyword>
<feature type="binding site" evidence="10">
    <location>
        <position position="136"/>
    </location>
    <ligand>
        <name>NAD(+)</name>
        <dbReference type="ChEBI" id="CHEBI:57540"/>
    </ligand>
</feature>
<feature type="binding site" evidence="8">
    <location>
        <position position="259"/>
    </location>
    <ligand>
        <name>glycerol</name>
        <dbReference type="ChEBI" id="CHEBI:17754"/>
    </ligand>
</feature>
<feature type="binding site" evidence="10">
    <location>
        <begin position="99"/>
        <end position="103"/>
    </location>
    <ligand>
        <name>NAD(+)</name>
        <dbReference type="ChEBI" id="CHEBI:57540"/>
    </ligand>
</feature>
<evidence type="ECO:0000256" key="3">
    <source>
        <dbReference type="ARBA" id="ARBA00023027"/>
    </source>
</evidence>
<feature type="binding site" evidence="10">
    <location>
        <begin position="121"/>
        <end position="124"/>
    </location>
    <ligand>
        <name>NAD(+)</name>
        <dbReference type="ChEBI" id="CHEBI:57540"/>
    </ligand>
</feature>
<protein>
    <recommendedName>
        <fullName evidence="6">Glycerol dehydrogenase</fullName>
        <ecNumber evidence="5">1.1.1.6</ecNumber>
    </recommendedName>
</protein>
<evidence type="ECO:0000256" key="7">
    <source>
        <dbReference type="ARBA" id="ARBA00049006"/>
    </source>
</evidence>
<name>A0A4R7BTD7_9HYPH</name>
<keyword evidence="2" id="KW-0560">Oxidoreductase</keyword>
<evidence type="ECO:0000313" key="13">
    <source>
        <dbReference type="Proteomes" id="UP000295122"/>
    </source>
</evidence>
<feature type="binding site" evidence="8">
    <location>
        <position position="176"/>
    </location>
    <ligand>
        <name>glycerol</name>
        <dbReference type="ChEBI" id="CHEBI:17754"/>
    </ligand>
</feature>
<evidence type="ECO:0000256" key="4">
    <source>
        <dbReference type="ARBA" id="ARBA00037918"/>
    </source>
</evidence>
<dbReference type="PIRSF" id="PIRSF000112">
    <property type="entry name" value="Glycerol_dehydrogenase"/>
    <property type="match status" value="1"/>
</dbReference>
<dbReference type="Gene3D" id="1.20.1090.10">
    <property type="entry name" value="Dehydroquinate synthase-like - alpha domain"/>
    <property type="match status" value="1"/>
</dbReference>
<dbReference type="EC" id="1.1.1.6" evidence="5"/>
<dbReference type="InterPro" id="IPR016205">
    <property type="entry name" value="Glycerol_DH"/>
</dbReference>
<comment type="catalytic activity">
    <reaction evidence="7">
        <text>glycerol + NAD(+) = dihydroxyacetone + NADH + H(+)</text>
        <dbReference type="Rhea" id="RHEA:13769"/>
        <dbReference type="ChEBI" id="CHEBI:15378"/>
        <dbReference type="ChEBI" id="CHEBI:16016"/>
        <dbReference type="ChEBI" id="CHEBI:17754"/>
        <dbReference type="ChEBI" id="CHEBI:57540"/>
        <dbReference type="ChEBI" id="CHEBI:57945"/>
        <dbReference type="EC" id="1.1.1.6"/>
    </reaction>
</comment>
<dbReference type="Gene3D" id="3.40.50.1970">
    <property type="match status" value="1"/>
</dbReference>
<dbReference type="NCBIfam" id="NF006941">
    <property type="entry name" value="PRK09423.1"/>
    <property type="match status" value="1"/>
</dbReference>
<dbReference type="CDD" id="cd08170">
    <property type="entry name" value="GlyDH"/>
    <property type="match status" value="1"/>
</dbReference>
<sequence length="362" mass="36919">MGTHGVEEGHAGMALRILGAPRRYIQGPGAVAGLPEIVATLGTRPVLIADPVALDREGAPLPDATVLRFAGEITKAEIARLAEAAKAAGADVVVGMGGGKAIDSAKGVSRRLGAPIVVVPTVASNDAPTSRLIVVYDEHHTIVEVEMLASNPDVVLVDTAIVARAPRRLLAAGIGDCMSKTFEAHACAKAGGHNFFQGRTPLAALALADACYATIRRDGIAALAACDRQVPDEALENVVESAVLLSGLGFESGGLSLAHSLTRGLTAHPKLAGALHGELVAYGTLVQVAHEGMDEAGRADIAAFSRACGLPTRLADLGLAAPSDEDYAIIAGPTLAAPHMKHLSRPASLDSIVAALKAVEAS</sequence>
<feature type="binding site" evidence="10">
    <location>
        <position position="132"/>
    </location>
    <ligand>
        <name>NAD(+)</name>
        <dbReference type="ChEBI" id="CHEBI:57540"/>
    </ligand>
</feature>
<dbReference type="Proteomes" id="UP000295122">
    <property type="component" value="Unassembled WGS sequence"/>
</dbReference>
<evidence type="ECO:0000256" key="8">
    <source>
        <dbReference type="PIRSR" id="PIRSR000112-1"/>
    </source>
</evidence>
<evidence type="ECO:0000256" key="6">
    <source>
        <dbReference type="ARBA" id="ARBA00040132"/>
    </source>
</evidence>
<dbReference type="SUPFAM" id="SSF56796">
    <property type="entry name" value="Dehydroquinate synthase-like"/>
    <property type="match status" value="1"/>
</dbReference>
<keyword evidence="8" id="KW-0862">Zinc</keyword>
<comment type="cofactor">
    <cofactor evidence="8">
        <name>Zn(2+)</name>
        <dbReference type="ChEBI" id="CHEBI:29105"/>
    </cofactor>
    <text evidence="8">Binds 1 zinc ion per subunit.</text>
</comment>
<dbReference type="EMBL" id="SNZR01000014">
    <property type="protein sequence ID" value="TDR89008.1"/>
    <property type="molecule type" value="Genomic_DNA"/>
</dbReference>
<comment type="pathway">
    <text evidence="4">Polyol metabolism; glycerol fermentation; glycerone phosphate from glycerol (oxidative route): step 1/2.</text>
</comment>
<evidence type="ECO:0000256" key="10">
    <source>
        <dbReference type="PIRSR" id="PIRSR000112-3"/>
    </source>
</evidence>
<dbReference type="PANTHER" id="PTHR43616:SF5">
    <property type="entry name" value="GLYCEROL DEHYDROGENASE 1"/>
    <property type="match status" value="1"/>
</dbReference>
<keyword evidence="3 10" id="KW-0520">NAD</keyword>
<feature type="binding site" evidence="10">
    <location>
        <position position="130"/>
    </location>
    <ligand>
        <name>NAD(+)</name>
        <dbReference type="ChEBI" id="CHEBI:57540"/>
    </ligand>
</feature>
<dbReference type="GO" id="GO:0008888">
    <property type="term" value="F:glycerol dehydrogenase (NAD+) activity"/>
    <property type="evidence" value="ECO:0007669"/>
    <property type="project" value="UniProtKB-EC"/>
</dbReference>
<dbReference type="InterPro" id="IPR001670">
    <property type="entry name" value="ADH_Fe/GldA"/>
</dbReference>
<organism evidence="12 13">
    <name type="scientific">Enterovirga rhinocerotis</name>
    <dbReference type="NCBI Taxonomy" id="1339210"/>
    <lineage>
        <taxon>Bacteria</taxon>
        <taxon>Pseudomonadati</taxon>
        <taxon>Pseudomonadota</taxon>
        <taxon>Alphaproteobacteria</taxon>
        <taxon>Hyphomicrobiales</taxon>
        <taxon>Methylobacteriaceae</taxon>
        <taxon>Enterovirga</taxon>
    </lineage>
</organism>
<dbReference type="GO" id="GO:0046872">
    <property type="term" value="F:metal ion binding"/>
    <property type="evidence" value="ECO:0007669"/>
    <property type="project" value="UniProtKB-KW"/>
</dbReference>
<dbReference type="AlphaFoldDB" id="A0A4R7BTD7"/>
<evidence type="ECO:0000259" key="11">
    <source>
        <dbReference type="Pfam" id="PF00465"/>
    </source>
</evidence>
<evidence type="ECO:0000313" key="12">
    <source>
        <dbReference type="EMBL" id="TDR89008.1"/>
    </source>
</evidence>
<feature type="domain" description="Alcohol dehydrogenase iron-type/glycerol dehydrogenase GldA" evidence="11">
    <location>
        <begin position="21"/>
        <end position="159"/>
    </location>
</feature>
<dbReference type="PANTHER" id="PTHR43616">
    <property type="entry name" value="GLYCEROL DEHYDROGENASE"/>
    <property type="match status" value="1"/>
</dbReference>